<dbReference type="RefSeq" id="WP_037296974.1">
    <property type="nucleotide sequence ID" value="NZ_ATAX01000008.1"/>
</dbReference>
<reference evidence="5 6" key="1">
    <citation type="journal article" date="2014" name="PLoS ONE">
        <title>Rumen cellulosomics: divergent fiber-degrading strategies revealed by comparative genome-wide analysis of six ruminococcal strains.</title>
        <authorList>
            <person name="Dassa B."/>
            <person name="Borovok I."/>
            <person name="Ruimy-Israeli V."/>
            <person name="Lamed R."/>
            <person name="Flint H.J."/>
            <person name="Duncan S.H."/>
            <person name="Henrissat B."/>
            <person name="Coutinho P."/>
            <person name="Morrison M."/>
            <person name="Mosoni P."/>
            <person name="Yeoman C.J."/>
            <person name="White B.A."/>
            <person name="Bayer E.A."/>
        </authorList>
    </citation>
    <scope>NUCLEOTIDE SEQUENCE [LARGE SCALE GENOMIC DNA]</scope>
    <source>
        <strain evidence="5 6">007c</strain>
    </source>
</reference>
<dbReference type="Gene3D" id="3.40.50.300">
    <property type="entry name" value="P-loop containing nucleotide triphosphate hydrolases"/>
    <property type="match status" value="1"/>
</dbReference>
<organism evidence="5 6">
    <name type="scientific">Ruminococcus flavefaciens 007c</name>
    <dbReference type="NCBI Taxonomy" id="1341157"/>
    <lineage>
        <taxon>Bacteria</taxon>
        <taxon>Bacillati</taxon>
        <taxon>Bacillota</taxon>
        <taxon>Clostridia</taxon>
        <taxon>Eubacteriales</taxon>
        <taxon>Oscillospiraceae</taxon>
        <taxon>Ruminococcus</taxon>
    </lineage>
</organism>
<dbReference type="GO" id="GO:0005524">
    <property type="term" value="F:ATP binding"/>
    <property type="evidence" value="ECO:0007669"/>
    <property type="project" value="UniProtKB-KW"/>
</dbReference>
<dbReference type="InterPro" id="IPR017871">
    <property type="entry name" value="ABC_transporter-like_CS"/>
</dbReference>
<keyword evidence="6" id="KW-1185">Reference proteome</keyword>
<proteinExistence type="predicted"/>
<evidence type="ECO:0000313" key="6">
    <source>
        <dbReference type="Proteomes" id="UP000019365"/>
    </source>
</evidence>
<gene>
    <name evidence="5" type="ORF">RF007C_11335</name>
</gene>
<dbReference type="PROSITE" id="PS50893">
    <property type="entry name" value="ABC_TRANSPORTER_2"/>
    <property type="match status" value="1"/>
</dbReference>
<dbReference type="CDD" id="cd03230">
    <property type="entry name" value="ABC_DR_subfamily_A"/>
    <property type="match status" value="1"/>
</dbReference>
<dbReference type="PATRIC" id="fig|1341157.4.peg.544"/>
<dbReference type="PROSITE" id="PS00211">
    <property type="entry name" value="ABC_TRANSPORTER_1"/>
    <property type="match status" value="1"/>
</dbReference>
<dbReference type="SMART" id="SM00382">
    <property type="entry name" value="AAA"/>
    <property type="match status" value="1"/>
</dbReference>
<keyword evidence="2" id="KW-0547">Nucleotide-binding</keyword>
<dbReference type="InterPro" id="IPR027417">
    <property type="entry name" value="P-loop_NTPase"/>
</dbReference>
<dbReference type="Pfam" id="PF00005">
    <property type="entry name" value="ABC_tran"/>
    <property type="match status" value="1"/>
</dbReference>
<dbReference type="EMBL" id="ATAX01000008">
    <property type="protein sequence ID" value="EWM54924.1"/>
    <property type="molecule type" value="Genomic_DNA"/>
</dbReference>
<keyword evidence="1" id="KW-0813">Transport</keyword>
<dbReference type="GO" id="GO:0016887">
    <property type="term" value="F:ATP hydrolysis activity"/>
    <property type="evidence" value="ECO:0007669"/>
    <property type="project" value="InterPro"/>
</dbReference>
<dbReference type="InterPro" id="IPR051782">
    <property type="entry name" value="ABC_Transporter_VariousFunc"/>
</dbReference>
<dbReference type="PANTHER" id="PTHR42939">
    <property type="entry name" value="ABC TRANSPORTER ATP-BINDING PROTEIN ALBC-RELATED"/>
    <property type="match status" value="1"/>
</dbReference>
<keyword evidence="3" id="KW-0067">ATP-binding</keyword>
<feature type="domain" description="ABC transporter" evidence="4">
    <location>
        <begin position="1"/>
        <end position="225"/>
    </location>
</feature>
<dbReference type="OrthoDB" id="9804819at2"/>
<dbReference type="SUPFAM" id="SSF52540">
    <property type="entry name" value="P-loop containing nucleoside triphosphate hydrolases"/>
    <property type="match status" value="1"/>
</dbReference>
<protein>
    <submittedName>
        <fullName evidence="5">ABC transporter</fullName>
    </submittedName>
</protein>
<evidence type="ECO:0000256" key="3">
    <source>
        <dbReference type="ARBA" id="ARBA00022840"/>
    </source>
</evidence>
<evidence type="ECO:0000259" key="4">
    <source>
        <dbReference type="PROSITE" id="PS50893"/>
    </source>
</evidence>
<evidence type="ECO:0000256" key="2">
    <source>
        <dbReference type="ARBA" id="ARBA00022741"/>
    </source>
</evidence>
<dbReference type="AlphaFoldDB" id="W7UUT0"/>
<dbReference type="Proteomes" id="UP000019365">
    <property type="component" value="Unassembled WGS sequence"/>
</dbReference>
<comment type="caution">
    <text evidence="5">The sequence shown here is derived from an EMBL/GenBank/DDBJ whole genome shotgun (WGS) entry which is preliminary data.</text>
</comment>
<accession>W7UUT0</accession>
<sequence length="276" mass="31067">MNALNINNLTKKYSGFTLENISFSLPQGCILGLIGENGAGKSTTIRSILGSIKYDGDIEILGQHISAELKERIGVVLDEVGFPDKLNANDINRIMKNMFSNWDENRFNEYLGKFGLPKNKAFADFSKGMKMKLGIAVALSHNAELLILDEPTSGLDPLARDEIIDILNDFTRDETHSILISSHIVSDLEKLCDYIAFLHKGRLMLCEEKDTLLEQYVFINITEEQLAELDENAVKGKRSNKWSTEAIVDRNMIPQTFITKPVSIEDLFVFMAKEED</sequence>
<dbReference type="eggNOG" id="COG1131">
    <property type="taxonomic scope" value="Bacteria"/>
</dbReference>
<name>W7UUT0_RUMFL</name>
<dbReference type="InterPro" id="IPR003593">
    <property type="entry name" value="AAA+_ATPase"/>
</dbReference>
<evidence type="ECO:0000313" key="5">
    <source>
        <dbReference type="EMBL" id="EWM54924.1"/>
    </source>
</evidence>
<dbReference type="PANTHER" id="PTHR42939:SF3">
    <property type="entry name" value="ABC TRANSPORTER ATP-BINDING COMPONENT"/>
    <property type="match status" value="1"/>
</dbReference>
<dbReference type="InterPro" id="IPR003439">
    <property type="entry name" value="ABC_transporter-like_ATP-bd"/>
</dbReference>
<evidence type="ECO:0000256" key="1">
    <source>
        <dbReference type="ARBA" id="ARBA00022448"/>
    </source>
</evidence>